<evidence type="ECO:0000313" key="2">
    <source>
        <dbReference type="EMBL" id="QCE10088.1"/>
    </source>
</evidence>
<sequence length="285" mass="32844">MKLTQKKRRKKKKQKKKRSQPQTTGLLVVDEDPMWHKPVELVEENNDNSFVTINIVLPPHTPNTTLEFLYNSQLMFPPIAPVIHLSEHTLTKDYKSALILDILSTTCINICSRVTNHTIIAIHKQKGLVPPCTWHLSTVSTEHTNLPHSYPHVRVNGYEPPRSYHHMLTTIHEPTRSWHNISRSKCSSIAQTTHQANKGQQHFRLARPTRRQAKLFQTAWQYPLTARRQRPSRVIVSSSSPGGAHRAAKRHSVQGSLMQRLSPGGYQWTARRHTRSILQLVWHTH</sequence>
<accession>A0A4D6N9Y4</accession>
<name>A0A4D6N9Y4_VIGUN</name>
<organism evidence="2 3">
    <name type="scientific">Vigna unguiculata</name>
    <name type="common">Cowpea</name>
    <dbReference type="NCBI Taxonomy" id="3917"/>
    <lineage>
        <taxon>Eukaryota</taxon>
        <taxon>Viridiplantae</taxon>
        <taxon>Streptophyta</taxon>
        <taxon>Embryophyta</taxon>
        <taxon>Tracheophyta</taxon>
        <taxon>Spermatophyta</taxon>
        <taxon>Magnoliopsida</taxon>
        <taxon>eudicotyledons</taxon>
        <taxon>Gunneridae</taxon>
        <taxon>Pentapetalae</taxon>
        <taxon>rosids</taxon>
        <taxon>fabids</taxon>
        <taxon>Fabales</taxon>
        <taxon>Fabaceae</taxon>
        <taxon>Papilionoideae</taxon>
        <taxon>50 kb inversion clade</taxon>
        <taxon>NPAAA clade</taxon>
        <taxon>indigoferoid/millettioid clade</taxon>
        <taxon>Phaseoleae</taxon>
        <taxon>Vigna</taxon>
    </lineage>
</organism>
<evidence type="ECO:0000313" key="3">
    <source>
        <dbReference type="Proteomes" id="UP000501690"/>
    </source>
</evidence>
<feature type="region of interest" description="Disordered" evidence="1">
    <location>
        <begin position="1"/>
        <end position="25"/>
    </location>
</feature>
<reference evidence="2 3" key="1">
    <citation type="submission" date="2019-04" db="EMBL/GenBank/DDBJ databases">
        <title>An improved genome assembly and genetic linkage map for asparagus bean, Vigna unguiculata ssp. sesquipedialis.</title>
        <authorList>
            <person name="Xia Q."/>
            <person name="Zhang R."/>
            <person name="Dong Y."/>
        </authorList>
    </citation>
    <scope>NUCLEOTIDE SEQUENCE [LARGE SCALE GENOMIC DNA]</scope>
    <source>
        <tissue evidence="2">Leaf</tissue>
    </source>
</reference>
<feature type="region of interest" description="Disordered" evidence="1">
    <location>
        <begin position="231"/>
        <end position="253"/>
    </location>
</feature>
<dbReference type="AlphaFoldDB" id="A0A4D6N9Y4"/>
<gene>
    <name evidence="2" type="ORF">DEO72_LG10g1314</name>
</gene>
<keyword evidence="3" id="KW-1185">Reference proteome</keyword>
<proteinExistence type="predicted"/>
<dbReference type="EMBL" id="CP039354">
    <property type="protein sequence ID" value="QCE10088.1"/>
    <property type="molecule type" value="Genomic_DNA"/>
</dbReference>
<dbReference type="Proteomes" id="UP000501690">
    <property type="component" value="Linkage Group LG10"/>
</dbReference>
<protein>
    <submittedName>
        <fullName evidence="2">Uncharacterized protein</fullName>
    </submittedName>
</protein>
<feature type="compositionally biased region" description="Low complexity" evidence="1">
    <location>
        <begin position="232"/>
        <end position="241"/>
    </location>
</feature>
<feature type="compositionally biased region" description="Basic residues" evidence="1">
    <location>
        <begin position="1"/>
        <end position="19"/>
    </location>
</feature>
<evidence type="ECO:0000256" key="1">
    <source>
        <dbReference type="SAM" id="MobiDB-lite"/>
    </source>
</evidence>